<dbReference type="STRING" id="497964.CfE428DRAFT_0574"/>
<feature type="transmembrane region" description="Helical" evidence="5">
    <location>
        <begin position="56"/>
        <end position="75"/>
    </location>
</feature>
<evidence type="ECO:0000256" key="1">
    <source>
        <dbReference type="ARBA" id="ARBA00004141"/>
    </source>
</evidence>
<keyword evidence="4 5" id="KW-0472">Membrane</keyword>
<dbReference type="InterPro" id="IPR009908">
    <property type="entry name" value="Methylamine_util_MauE"/>
</dbReference>
<dbReference type="AlphaFoldDB" id="B4CV61"/>
<organism evidence="7 8">
    <name type="scientific">Chthoniobacter flavus Ellin428</name>
    <dbReference type="NCBI Taxonomy" id="497964"/>
    <lineage>
        <taxon>Bacteria</taxon>
        <taxon>Pseudomonadati</taxon>
        <taxon>Verrucomicrobiota</taxon>
        <taxon>Spartobacteria</taxon>
        <taxon>Chthoniobacterales</taxon>
        <taxon>Chthoniobacteraceae</taxon>
        <taxon>Chthoniobacter</taxon>
    </lineage>
</organism>
<keyword evidence="8" id="KW-1185">Reference proteome</keyword>
<feature type="transmembrane region" description="Helical" evidence="5">
    <location>
        <begin position="121"/>
        <end position="141"/>
    </location>
</feature>
<name>B4CV61_9BACT</name>
<evidence type="ECO:0000313" key="7">
    <source>
        <dbReference type="EMBL" id="EDY22449.1"/>
    </source>
</evidence>
<dbReference type="RefSeq" id="WP_006977901.1">
    <property type="nucleotide sequence ID" value="NZ_ABVL01000001.1"/>
</dbReference>
<feature type="transmembrane region" description="Helical" evidence="5">
    <location>
        <begin position="82"/>
        <end position="101"/>
    </location>
</feature>
<proteinExistence type="predicted"/>
<dbReference type="GO" id="GO:0030416">
    <property type="term" value="P:methylamine metabolic process"/>
    <property type="evidence" value="ECO:0007669"/>
    <property type="project" value="InterPro"/>
</dbReference>
<protein>
    <submittedName>
        <fullName evidence="7">DoxX family protein</fullName>
    </submittedName>
</protein>
<evidence type="ECO:0000256" key="5">
    <source>
        <dbReference type="SAM" id="Phobius"/>
    </source>
</evidence>
<dbReference type="Pfam" id="PF07291">
    <property type="entry name" value="MauE"/>
    <property type="match status" value="1"/>
</dbReference>
<dbReference type="GO" id="GO:0016020">
    <property type="term" value="C:membrane"/>
    <property type="evidence" value="ECO:0007669"/>
    <property type="project" value="UniProtKB-SubCell"/>
</dbReference>
<evidence type="ECO:0000256" key="2">
    <source>
        <dbReference type="ARBA" id="ARBA00022692"/>
    </source>
</evidence>
<dbReference type="InParanoid" id="B4CV61"/>
<keyword evidence="3 5" id="KW-1133">Transmembrane helix</keyword>
<evidence type="ECO:0000313" key="8">
    <source>
        <dbReference type="Proteomes" id="UP000005824"/>
    </source>
</evidence>
<dbReference type="UniPathway" id="UPA00895"/>
<evidence type="ECO:0000259" key="6">
    <source>
        <dbReference type="Pfam" id="PF07291"/>
    </source>
</evidence>
<keyword evidence="2 5" id="KW-0812">Transmembrane</keyword>
<dbReference type="EMBL" id="ABVL01000001">
    <property type="protein sequence ID" value="EDY22449.1"/>
    <property type="molecule type" value="Genomic_DNA"/>
</dbReference>
<feature type="domain" description="Methylamine utilisation protein MauE" evidence="6">
    <location>
        <begin position="4"/>
        <end position="139"/>
    </location>
</feature>
<evidence type="ECO:0000256" key="4">
    <source>
        <dbReference type="ARBA" id="ARBA00023136"/>
    </source>
</evidence>
<comment type="subcellular location">
    <subcellularLocation>
        <location evidence="1">Membrane</location>
        <topology evidence="1">Multi-pass membrane protein</topology>
    </subcellularLocation>
</comment>
<evidence type="ECO:0000256" key="3">
    <source>
        <dbReference type="ARBA" id="ARBA00022989"/>
    </source>
</evidence>
<reference evidence="7 8" key="1">
    <citation type="journal article" date="2011" name="J. Bacteriol.">
        <title>Genome sequence of Chthoniobacter flavus Ellin428, an aerobic heterotrophic soil bacterium.</title>
        <authorList>
            <person name="Kant R."/>
            <person name="van Passel M.W."/>
            <person name="Palva A."/>
            <person name="Lucas S."/>
            <person name="Lapidus A."/>
            <person name="Glavina Del Rio T."/>
            <person name="Dalin E."/>
            <person name="Tice H."/>
            <person name="Bruce D."/>
            <person name="Goodwin L."/>
            <person name="Pitluck S."/>
            <person name="Larimer F.W."/>
            <person name="Land M.L."/>
            <person name="Hauser L."/>
            <person name="Sangwan P."/>
            <person name="de Vos W.M."/>
            <person name="Janssen P.H."/>
            <person name="Smidt H."/>
        </authorList>
    </citation>
    <scope>NUCLEOTIDE SEQUENCE [LARGE SCALE GENOMIC DNA]</scope>
    <source>
        <strain evidence="7 8">Ellin428</strain>
    </source>
</reference>
<dbReference type="eggNOG" id="COG2259">
    <property type="taxonomic scope" value="Bacteria"/>
</dbReference>
<comment type="caution">
    <text evidence="7">The sequence shown here is derived from an EMBL/GenBank/DDBJ whole genome shotgun (WGS) entry which is preliminary data.</text>
</comment>
<feature type="transmembrane region" description="Helical" evidence="5">
    <location>
        <begin position="7"/>
        <end position="27"/>
    </location>
</feature>
<sequence precursor="true">MVGKIIVLLLRLAVAAVFLYAGVMKIWDFRHGQSATPDFTLAIQHFEILRNPDLPVLLAVYLPWLEVTAAITLFVKRLALGAATAVTVMSVVFLGAIGSAWARGLDISCGCFGKDEVSIPYSSMMLRDGILLAAAVVLLVWEARRNRALIPNSKAESLS</sequence>
<accession>B4CV61</accession>
<gene>
    <name evidence="7" type="ORF">CfE428DRAFT_0574</name>
</gene>
<dbReference type="Proteomes" id="UP000005824">
    <property type="component" value="Unassembled WGS sequence"/>
</dbReference>